<dbReference type="PANTHER" id="PTHR31896:SF64">
    <property type="entry name" value="TRICHOTHECENE 3-O-ACETYLTRANSFERASE"/>
    <property type="match status" value="1"/>
</dbReference>
<dbReference type="Gene3D" id="3.30.559.10">
    <property type="entry name" value="Chloramphenicol acetyltransferase-like domain"/>
    <property type="match status" value="2"/>
</dbReference>
<dbReference type="RefSeq" id="XP_031024235.1">
    <property type="nucleotide sequence ID" value="XM_031169803.1"/>
</dbReference>
<comment type="caution">
    <text evidence="2">The sequence shown here is derived from an EMBL/GenBank/DDBJ whole genome shotgun (WGS) entry which is preliminary data.</text>
</comment>
<evidence type="ECO:0000313" key="2">
    <source>
        <dbReference type="EMBL" id="TPX33193.1"/>
    </source>
</evidence>
<proteinExistence type="predicted"/>
<dbReference type="Pfam" id="PF02458">
    <property type="entry name" value="Transferase"/>
    <property type="match status" value="1"/>
</dbReference>
<accession>A0A507C6L9</accession>
<dbReference type="InterPro" id="IPR051283">
    <property type="entry name" value="Sec_Metabolite_Acyltrans"/>
</dbReference>
<evidence type="ECO:0008006" key="4">
    <source>
        <dbReference type="Google" id="ProtNLM"/>
    </source>
</evidence>
<protein>
    <recommendedName>
        <fullName evidence="4">Shikimate O-hydroxycinnamoyltransferase</fullName>
    </recommendedName>
</protein>
<dbReference type="EMBL" id="QEAO01000022">
    <property type="protein sequence ID" value="TPX33193.1"/>
    <property type="molecule type" value="Genomic_DNA"/>
</dbReference>
<dbReference type="Proteomes" id="UP000319731">
    <property type="component" value="Unassembled WGS sequence"/>
</dbReference>
<dbReference type="InterPro" id="IPR023213">
    <property type="entry name" value="CAT-like_dom_sf"/>
</dbReference>
<evidence type="ECO:0000313" key="3">
    <source>
        <dbReference type="Proteomes" id="UP000319731"/>
    </source>
</evidence>
<dbReference type="OrthoDB" id="671439at2759"/>
<reference evidence="2 3" key="1">
    <citation type="journal article" date="2019" name="Sci. Rep.">
        <title>Comparative genomics of chytrid fungi reveal insights into the obligate biotrophic and pathogenic lifestyle of Synchytrium endobioticum.</title>
        <authorList>
            <person name="van de Vossenberg B.T.L.H."/>
            <person name="Warris S."/>
            <person name="Nguyen H.D.T."/>
            <person name="van Gent-Pelzer M.P.E."/>
            <person name="Joly D.L."/>
            <person name="van de Geest H.C."/>
            <person name="Bonants P.J.M."/>
            <person name="Smith D.S."/>
            <person name="Levesque C.A."/>
            <person name="van der Lee T.A.J."/>
        </authorList>
    </citation>
    <scope>NUCLEOTIDE SEQUENCE [LARGE SCALE GENOMIC DNA]</scope>
    <source>
        <strain evidence="2 3">JEL517</strain>
    </source>
</reference>
<keyword evidence="3" id="KW-1185">Reference proteome</keyword>
<dbReference type="GeneID" id="42005100"/>
<dbReference type="AlphaFoldDB" id="A0A507C6L9"/>
<dbReference type="GO" id="GO:0016740">
    <property type="term" value="F:transferase activity"/>
    <property type="evidence" value="ECO:0007669"/>
    <property type="project" value="UniProtKB-KW"/>
</dbReference>
<sequence>MATVRETHLVKALPTPQVAPKPSYDLNVLDSTLAKFLIRPAYFFEAPKTPLSTDFWISSLSKTLSEYRFLTGTVIRHSPTRLVLCENERGCHVEFADLPNLTLKELRDKRFSPSVVPDVLYPTASLATADETWTSIELLRIRITVLGDGGIVLSPSMFHSFIKDWAAVARGETIKPVTRDASILKATAATTSKPVEAPVEANRFKPASAPVAAPAAAAPALPAPPATPQVLENFYVSPASMKSLKAYVCSLPLPDGPMQKAANQVSTSDCLSALVWWSVVQASNARARKSKTIFAYPVNMRTLQKPLVPMDYVGNAWLSMHERTAKFQIDDLVGREDGIRMGACAIRQGICELTEDYLRGFLEKNTVPIPDMSILGCFFTSWRGFGVYDTDFGFGKPVEFIPQHSKNPYVIVGYIRPMAPEHGGEAGAEFQLCLAPEEVERLKNNPVFSRFAHWYHEDGTIGGRCNL</sequence>
<dbReference type="PANTHER" id="PTHR31896">
    <property type="entry name" value="FAMILY REGULATORY PROTEIN, PUTATIVE (AFU_ORTHOLOGUE AFUA_3G14730)-RELATED"/>
    <property type="match status" value="1"/>
</dbReference>
<organism evidence="2 3">
    <name type="scientific">Synchytrium microbalum</name>
    <dbReference type="NCBI Taxonomy" id="1806994"/>
    <lineage>
        <taxon>Eukaryota</taxon>
        <taxon>Fungi</taxon>
        <taxon>Fungi incertae sedis</taxon>
        <taxon>Chytridiomycota</taxon>
        <taxon>Chytridiomycota incertae sedis</taxon>
        <taxon>Chytridiomycetes</taxon>
        <taxon>Synchytriales</taxon>
        <taxon>Synchytriaceae</taxon>
        <taxon>Synchytrium</taxon>
    </lineage>
</organism>
<name>A0A507C6L9_9FUNG</name>
<evidence type="ECO:0000256" key="1">
    <source>
        <dbReference type="ARBA" id="ARBA00022679"/>
    </source>
</evidence>
<keyword evidence="1" id="KW-0808">Transferase</keyword>
<gene>
    <name evidence="2" type="ORF">SmJEL517_g03875</name>
</gene>